<evidence type="ECO:0000313" key="2">
    <source>
        <dbReference type="Proteomes" id="UP000034231"/>
    </source>
</evidence>
<protein>
    <submittedName>
        <fullName evidence="1">Uncharacterized protein</fullName>
    </submittedName>
</protein>
<sequence length="173" mass="20291">MKNNFSTIRFSLFTKSYAGFRIATFIKNSQEKKILIKNLSHALLLDEKQLKCFILHKTCVKKFNKIRALDPEMAKKINVYTRIEKELIALSQEKSNKSDFAEEYEYGEALLNPAIERVAGDSLDNIRSDHKFEEKIPGQINKYRNWYYDIAYKYGLPTLRIAPFILREIISNN</sequence>
<evidence type="ECO:0000313" key="1">
    <source>
        <dbReference type="EMBL" id="KKQ49155.1"/>
    </source>
</evidence>
<gene>
    <name evidence="1" type="ORF">US68_C0018G0001</name>
</gene>
<comment type="caution">
    <text evidence="1">The sequence shown here is derived from an EMBL/GenBank/DDBJ whole genome shotgun (WGS) entry which is preliminary data.</text>
</comment>
<dbReference type="EMBL" id="LBTX01000018">
    <property type="protein sequence ID" value="KKQ49155.1"/>
    <property type="molecule type" value="Genomic_DNA"/>
</dbReference>
<accession>A0A0G0IDX5</accession>
<name>A0A0G0IDX5_9BACT</name>
<dbReference type="AlphaFoldDB" id="A0A0G0IDX5"/>
<reference evidence="1 2" key="1">
    <citation type="journal article" date="2015" name="Nature">
        <title>rRNA introns, odd ribosomes, and small enigmatic genomes across a large radiation of phyla.</title>
        <authorList>
            <person name="Brown C.T."/>
            <person name="Hug L.A."/>
            <person name="Thomas B.C."/>
            <person name="Sharon I."/>
            <person name="Castelle C.J."/>
            <person name="Singh A."/>
            <person name="Wilkins M.J."/>
            <person name="Williams K.H."/>
            <person name="Banfield J.F."/>
        </authorList>
    </citation>
    <scope>NUCLEOTIDE SEQUENCE [LARGE SCALE GENOMIC DNA]</scope>
</reference>
<organism evidence="1 2">
    <name type="scientific">Candidatus Shapirobacteria bacterium GW2011_GWE1_38_10</name>
    <dbReference type="NCBI Taxonomy" id="1618488"/>
    <lineage>
        <taxon>Bacteria</taxon>
        <taxon>Candidatus Shapironibacteriota</taxon>
    </lineage>
</organism>
<dbReference type="Proteomes" id="UP000034231">
    <property type="component" value="Unassembled WGS sequence"/>
</dbReference>
<proteinExistence type="predicted"/>